<organism evidence="1 2">
    <name type="scientific">Necator americanus</name>
    <name type="common">Human hookworm</name>
    <dbReference type="NCBI Taxonomy" id="51031"/>
    <lineage>
        <taxon>Eukaryota</taxon>
        <taxon>Metazoa</taxon>
        <taxon>Ecdysozoa</taxon>
        <taxon>Nematoda</taxon>
        <taxon>Chromadorea</taxon>
        <taxon>Rhabditida</taxon>
        <taxon>Rhabditina</taxon>
        <taxon>Rhabditomorpha</taxon>
        <taxon>Strongyloidea</taxon>
        <taxon>Ancylostomatidae</taxon>
        <taxon>Bunostominae</taxon>
        <taxon>Necator</taxon>
    </lineage>
</organism>
<evidence type="ECO:0000313" key="1">
    <source>
        <dbReference type="EMBL" id="KAK6754305.1"/>
    </source>
</evidence>
<proteinExistence type="predicted"/>
<sequence length="127" mass="14710">MPLKKVFDTVETEPVMEASDNQNQSVLTPYIEILGELYSNFTNKISPFYNDVMIDVKTEVRQGDTIFSTTLENAKRRLEWDDMGVEVYGRHLHHLRFADYIVLMTPSINQAELMLAEYDETCKKLGL</sequence>
<name>A0ABR1DWA2_NECAM</name>
<comment type="caution">
    <text evidence="1">The sequence shown here is derived from an EMBL/GenBank/DDBJ whole genome shotgun (WGS) entry which is preliminary data.</text>
</comment>
<gene>
    <name evidence="1" type="primary">Necator_chrV.g18146</name>
    <name evidence="1" type="ORF">RB195_013355</name>
</gene>
<keyword evidence="2" id="KW-1185">Reference proteome</keyword>
<reference evidence="1 2" key="1">
    <citation type="submission" date="2023-08" db="EMBL/GenBank/DDBJ databases">
        <title>A Necator americanus chromosomal reference genome.</title>
        <authorList>
            <person name="Ilik V."/>
            <person name="Petrzelkova K.J."/>
            <person name="Pardy F."/>
            <person name="Fuh T."/>
            <person name="Niatou-Singa F.S."/>
            <person name="Gouil Q."/>
            <person name="Baker L."/>
            <person name="Ritchie M.E."/>
            <person name="Jex A.R."/>
            <person name="Gazzola D."/>
            <person name="Li H."/>
            <person name="Toshio Fujiwara R."/>
            <person name="Zhan B."/>
            <person name="Aroian R.V."/>
            <person name="Pafco B."/>
            <person name="Schwarz E.M."/>
        </authorList>
    </citation>
    <scope>NUCLEOTIDE SEQUENCE [LARGE SCALE GENOMIC DNA]</scope>
    <source>
        <strain evidence="1 2">Aroian</strain>
        <tissue evidence="1">Whole animal</tissue>
    </source>
</reference>
<dbReference type="EMBL" id="JAVFWL010000005">
    <property type="protein sequence ID" value="KAK6754305.1"/>
    <property type="molecule type" value="Genomic_DNA"/>
</dbReference>
<accession>A0ABR1DWA2</accession>
<protein>
    <recommendedName>
        <fullName evidence="3">Reverse transcriptase domain-containing protein</fullName>
    </recommendedName>
</protein>
<evidence type="ECO:0000313" key="2">
    <source>
        <dbReference type="Proteomes" id="UP001303046"/>
    </source>
</evidence>
<evidence type="ECO:0008006" key="3">
    <source>
        <dbReference type="Google" id="ProtNLM"/>
    </source>
</evidence>
<dbReference type="Proteomes" id="UP001303046">
    <property type="component" value="Unassembled WGS sequence"/>
</dbReference>